<organism evidence="2 3">
    <name type="scientific">Jatropha curcas</name>
    <name type="common">Barbados nut</name>
    <dbReference type="NCBI Taxonomy" id="180498"/>
    <lineage>
        <taxon>Eukaryota</taxon>
        <taxon>Viridiplantae</taxon>
        <taxon>Streptophyta</taxon>
        <taxon>Embryophyta</taxon>
        <taxon>Tracheophyta</taxon>
        <taxon>Spermatophyta</taxon>
        <taxon>Magnoliopsida</taxon>
        <taxon>eudicotyledons</taxon>
        <taxon>Gunneridae</taxon>
        <taxon>Pentapetalae</taxon>
        <taxon>rosids</taxon>
        <taxon>fabids</taxon>
        <taxon>Malpighiales</taxon>
        <taxon>Euphorbiaceae</taxon>
        <taxon>Crotonoideae</taxon>
        <taxon>Jatropheae</taxon>
        <taxon>Jatropha</taxon>
    </lineage>
</organism>
<sequence length="56" mass="6269">MVNNRRRALDNVKQDAPDEASSGHPAIPRQQMGGPARNVVNQNEDVQENRNEKNMA</sequence>
<keyword evidence="3" id="KW-1185">Reference proteome</keyword>
<reference evidence="2 3" key="1">
    <citation type="journal article" date="2014" name="PLoS ONE">
        <title>Global Analysis of Gene Expression Profiles in Physic Nut (Jatropha curcas L.) Seedlings Exposed to Salt Stress.</title>
        <authorList>
            <person name="Zhang L."/>
            <person name="Zhang C."/>
            <person name="Wu P."/>
            <person name="Chen Y."/>
            <person name="Li M."/>
            <person name="Jiang H."/>
            <person name="Wu G."/>
        </authorList>
    </citation>
    <scope>NUCLEOTIDE SEQUENCE [LARGE SCALE GENOMIC DNA]</scope>
    <source>
        <strain evidence="3">cv. GZQX0401</strain>
        <tissue evidence="2">Young leaves</tissue>
    </source>
</reference>
<evidence type="ECO:0000313" key="3">
    <source>
        <dbReference type="Proteomes" id="UP000027138"/>
    </source>
</evidence>
<evidence type="ECO:0000313" key="2">
    <source>
        <dbReference type="EMBL" id="KDP29806.1"/>
    </source>
</evidence>
<proteinExistence type="predicted"/>
<name>A0A067K0R7_JATCU</name>
<feature type="compositionally biased region" description="Basic and acidic residues" evidence="1">
    <location>
        <begin position="7"/>
        <end position="16"/>
    </location>
</feature>
<feature type="region of interest" description="Disordered" evidence="1">
    <location>
        <begin position="1"/>
        <end position="56"/>
    </location>
</feature>
<dbReference type="AlphaFoldDB" id="A0A067K0R7"/>
<accession>A0A067K0R7</accession>
<protein>
    <submittedName>
        <fullName evidence="2">Uncharacterized protein</fullName>
    </submittedName>
</protein>
<evidence type="ECO:0000256" key="1">
    <source>
        <dbReference type="SAM" id="MobiDB-lite"/>
    </source>
</evidence>
<dbReference type="Proteomes" id="UP000027138">
    <property type="component" value="Unassembled WGS sequence"/>
</dbReference>
<feature type="compositionally biased region" description="Basic and acidic residues" evidence="1">
    <location>
        <begin position="47"/>
        <end position="56"/>
    </location>
</feature>
<gene>
    <name evidence="2" type="ORF">JCGZ_19321</name>
</gene>
<dbReference type="EMBL" id="KK914732">
    <property type="protein sequence ID" value="KDP29806.1"/>
    <property type="molecule type" value="Genomic_DNA"/>
</dbReference>